<dbReference type="PROSITE" id="PS00653">
    <property type="entry name" value="GLYCOSYL_HYDROL_F1_2"/>
    <property type="match status" value="2"/>
</dbReference>
<keyword evidence="3 7" id="KW-0378">Hydrolase</keyword>
<feature type="active site" description="Nucleophile" evidence="6">
    <location>
        <position position="846"/>
    </location>
</feature>
<dbReference type="PROSITE" id="PS00572">
    <property type="entry name" value="GLYCOSYL_HYDROL_F1_1"/>
    <property type="match status" value="2"/>
</dbReference>
<feature type="compositionally biased region" description="Acidic residues" evidence="8">
    <location>
        <begin position="799"/>
        <end position="811"/>
    </location>
</feature>
<evidence type="ECO:0000256" key="7">
    <source>
        <dbReference type="RuleBase" id="RU004468"/>
    </source>
</evidence>
<accession>A0A2U3YWZ4</accession>
<dbReference type="PANTHER" id="PTHR10353:SF38">
    <property type="entry name" value="LACTASE_PHLORIZIN HYDROLASE"/>
    <property type="match status" value="1"/>
</dbReference>
<evidence type="ECO:0000256" key="9">
    <source>
        <dbReference type="SAM" id="Phobius"/>
    </source>
</evidence>
<dbReference type="InterPro" id="IPR017853">
    <property type="entry name" value="GH"/>
</dbReference>
<feature type="signal peptide" evidence="10">
    <location>
        <begin position="1"/>
        <end position="19"/>
    </location>
</feature>
<dbReference type="PANTHER" id="PTHR10353">
    <property type="entry name" value="GLYCOSYL HYDROLASE"/>
    <property type="match status" value="1"/>
</dbReference>
<protein>
    <submittedName>
        <fullName evidence="13">Lactase-phlorizin hydrolase</fullName>
    </submittedName>
</protein>
<dbReference type="Pfam" id="PF17855">
    <property type="entry name" value="MCM_lid"/>
    <property type="match status" value="1"/>
</dbReference>
<reference evidence="13" key="1">
    <citation type="submission" date="2025-08" db="UniProtKB">
        <authorList>
            <consortium name="RefSeq"/>
        </authorList>
    </citation>
    <scope>IDENTIFICATION</scope>
    <source>
        <tissue evidence="13">Liver</tissue>
    </source>
</reference>
<evidence type="ECO:0000313" key="12">
    <source>
        <dbReference type="Proteomes" id="UP000245341"/>
    </source>
</evidence>
<gene>
    <name evidence="13" type="primary">LCT</name>
</gene>
<evidence type="ECO:0000256" key="3">
    <source>
        <dbReference type="ARBA" id="ARBA00022801"/>
    </source>
</evidence>
<comment type="similarity">
    <text evidence="1">Belongs to the glycosyl hydrolase 1 family.</text>
</comment>
<dbReference type="InterPro" id="IPR018120">
    <property type="entry name" value="Glyco_hydro_1_AS"/>
</dbReference>
<keyword evidence="9" id="KW-0812">Transmembrane</keyword>
<dbReference type="RefSeq" id="XP_006748246.1">
    <property type="nucleotide sequence ID" value="XM_006748183.2"/>
</dbReference>
<dbReference type="PRINTS" id="PR00131">
    <property type="entry name" value="GLHYDRLASE1"/>
</dbReference>
<comment type="subunit">
    <text evidence="2">Homodimer.</text>
</comment>
<evidence type="ECO:0000256" key="4">
    <source>
        <dbReference type="ARBA" id="ARBA00023180"/>
    </source>
</evidence>
<dbReference type="STRING" id="9713.A0A2U3YWZ4"/>
<evidence type="ECO:0000256" key="1">
    <source>
        <dbReference type="ARBA" id="ARBA00010838"/>
    </source>
</evidence>
<dbReference type="GO" id="GO:0006260">
    <property type="term" value="P:DNA replication"/>
    <property type="evidence" value="ECO:0007669"/>
    <property type="project" value="UniProtKB-KW"/>
</dbReference>
<dbReference type="InterPro" id="IPR001360">
    <property type="entry name" value="Glyco_hydro_1"/>
</dbReference>
<keyword evidence="5 7" id="KW-0326">Glycosidase</keyword>
<organism evidence="12 13">
    <name type="scientific">Leptonychotes weddellii</name>
    <name type="common">Weddell seal</name>
    <name type="synonym">Otaria weddellii</name>
    <dbReference type="NCBI Taxonomy" id="9713"/>
    <lineage>
        <taxon>Eukaryota</taxon>
        <taxon>Metazoa</taxon>
        <taxon>Chordata</taxon>
        <taxon>Craniata</taxon>
        <taxon>Vertebrata</taxon>
        <taxon>Euteleostomi</taxon>
        <taxon>Mammalia</taxon>
        <taxon>Eutheria</taxon>
        <taxon>Laurasiatheria</taxon>
        <taxon>Carnivora</taxon>
        <taxon>Caniformia</taxon>
        <taxon>Pinnipedia</taxon>
        <taxon>Phocidae</taxon>
        <taxon>Monachinae</taxon>
        <taxon>Lobodontini</taxon>
        <taxon>Leptonychotes</taxon>
    </lineage>
</organism>
<dbReference type="InterPro" id="IPR027417">
    <property type="entry name" value="P-loop_NTPase"/>
</dbReference>
<dbReference type="InterPro" id="IPR031327">
    <property type="entry name" value="MCM"/>
</dbReference>
<evidence type="ECO:0000256" key="8">
    <source>
        <dbReference type="SAM" id="MobiDB-lite"/>
    </source>
</evidence>
<dbReference type="GO" id="GO:0005634">
    <property type="term" value="C:nucleus"/>
    <property type="evidence" value="ECO:0007669"/>
    <property type="project" value="UniProtKB-SubCell"/>
</dbReference>
<keyword evidence="9" id="KW-0472">Membrane</keyword>
<keyword evidence="10" id="KW-0732">Signal</keyword>
<dbReference type="InterPro" id="IPR033132">
    <property type="entry name" value="GH_1_N_CS"/>
</dbReference>
<evidence type="ECO:0000256" key="5">
    <source>
        <dbReference type="ARBA" id="ARBA00023295"/>
    </source>
</evidence>
<dbReference type="GO" id="GO:0000016">
    <property type="term" value="F:lactase activity"/>
    <property type="evidence" value="ECO:0007669"/>
    <property type="project" value="TreeGrafter"/>
</dbReference>
<evidence type="ECO:0000256" key="6">
    <source>
        <dbReference type="PROSITE-ProRule" id="PRU10055"/>
    </source>
</evidence>
<dbReference type="Gene3D" id="3.20.20.80">
    <property type="entry name" value="Glycosidases"/>
    <property type="match status" value="3"/>
</dbReference>
<evidence type="ECO:0000256" key="10">
    <source>
        <dbReference type="SAM" id="SignalP"/>
    </source>
</evidence>
<dbReference type="GO" id="GO:0003677">
    <property type="term" value="F:DNA binding"/>
    <property type="evidence" value="ECO:0007669"/>
    <property type="project" value="InterPro"/>
</dbReference>
<dbReference type="GO" id="GO:0005975">
    <property type="term" value="P:carbohydrate metabolic process"/>
    <property type="evidence" value="ECO:0007669"/>
    <property type="project" value="InterPro"/>
</dbReference>
<dbReference type="SUPFAM" id="SSF51445">
    <property type="entry name" value="(Trans)glycosidases"/>
    <property type="match status" value="3"/>
</dbReference>
<dbReference type="GO" id="GO:0004386">
    <property type="term" value="F:helicase activity"/>
    <property type="evidence" value="ECO:0007669"/>
    <property type="project" value="UniProtKB-KW"/>
</dbReference>
<dbReference type="CTD" id="3938"/>
<dbReference type="GeneID" id="102749114"/>
<proteinExistence type="inferred from homology"/>
<dbReference type="SMART" id="SM00350">
    <property type="entry name" value="MCM"/>
    <property type="match status" value="1"/>
</dbReference>
<dbReference type="KEGG" id="lww:102749114"/>
<dbReference type="InterPro" id="IPR041562">
    <property type="entry name" value="MCM_lid"/>
</dbReference>
<name>A0A2U3YWZ4_LEPWE</name>
<dbReference type="GO" id="GO:0005524">
    <property type="term" value="F:ATP binding"/>
    <property type="evidence" value="ECO:0007669"/>
    <property type="project" value="InterPro"/>
</dbReference>
<dbReference type="FunFam" id="3.20.20.80:FF:000013">
    <property type="entry name" value="lactase-phlorizin hydrolase"/>
    <property type="match status" value="2"/>
</dbReference>
<evidence type="ECO:0000256" key="2">
    <source>
        <dbReference type="ARBA" id="ARBA00011738"/>
    </source>
</evidence>
<sequence length="1500" mass="171729">MELAWNSVFIVLLSFSCWGLDWESDRNFISAAGPLTNDLLYNLGGPPGTQGSNFAAEDKSVYVCQQPLPSSLPEYFRRVHASEITHYKVFLPWAQLLPAGSSENPDSKTVQCYRRFLETLKTAQLQPLVVLHQQTLPASTIRRSAVFADLFADYATFAFHSFGDLVEIWFTFSDLEEVIKELPQQESRSSRLQTLTDAHRKAYEIYHEKYASQESEDFIVEQYKRLRQRDGSGVTKSSWRITVRQLESMIRLSEAMARMHCCDEVQPKHVKEAFRLLNKSIIRVETPDVNLDQEEEAQMEVDEGPDGINEEDESALKRSELVNWYLKEIESEIDSEEELINKKRIIEKVIHRLTHYVPVKEDLVDVRSYIARALMDGFEGPSGYSQRFGLHHVSFNDSSKPRTPRKSAYFFTSIIEKNGFLPKVVKRLPPPSTANFPPKMRAFAFPSDVPSKAKVVWEKFSNQPKFERDLFYHGTFRDDFLWGVSSSAYQIEGAWDADGKGPSIWDNFTHTPGSSVKDNATGDIACDSYNQLDADLNMLRALKVKAYRFSLSWSRIFPTGRKSSINRHGVDYYNRLINGLVASNISPMVTLFHWDLPQALQDIGGWENPSLIELFNSYADFCFQTFGDRVKFWMTFNEPTYQAWLGYGSGEFPPQVKDPGWAPYRIGHAIIKAHARVYHTYDEKYRQEQKGVISLSLSTHWAEPKSPEILRDVEAADRSLQFSLGWFAHPIFRNGDYPDAMKWKVGNRSELQHLATSRLPSFTEEEKRYIRATADVFCLNTYYSRIVQHKTPRLNPPSYEDDQEKTEEEDSSWPSTAMNRAAPWGTRRLLNWIKEEYGDIPIYITENGVGLSNPKVEDTDRIFYHKTYINEALKAYRLDGVDLRGYSAWSLMDNFEWLNGYTVKFGLYHVDFNNTNRPRTARASARYYTEVITNNGMPQPREDEFLYGHFPEGFIWSAASAAYQIEGAWRADGKGLSIWDTFSHTPLRVGNDDTGDVACDSYHKIAEDVVALQNLGVSHYRFSVAWSRILPDGTTKYINEAGLNYYVRLIDALLAADIKPQVTMYHWDLPQALQDVGGWENETIVQRFKEYAEVLFQRLGDKVKFWITLNEPFVIANQGYGYGTSAPGISFRPGTAPYIVGHNLLKAHAEAWHLYNDVYRTRQGGVISITISSDWAEPRDPSNQEDVEAARRYVQFMGGWFAHPIFKNGDYNEVMKTRIRDRSLAAGLSKSRLPEFTESEKRRINGTYDFFGFNHYTTILAYNLDYASWISSFDADRGVASITDRSWPDSGSFWLKITPFGFRKILNWLKEEYNNPPIYVTENGVSQRGETDLNDTLRIYYLRSYINEALKAVQDKVDLRGYTVWSVMDNFEWATGFAERFGLHFVNYTDPSLPRIPKASAKFFASIARCNGFPNPAAGPHPCLQPEDAGPTVSPLQEEEVQFLGLTLGATEAQTALYVFFSLAILSISCVTFLSYKYCKHSKQGKTQAGQQELSTISAF</sequence>
<dbReference type="Pfam" id="PF00232">
    <property type="entry name" value="Glyco_hydro_1"/>
    <property type="match status" value="4"/>
</dbReference>
<feature type="transmembrane region" description="Helical" evidence="9">
    <location>
        <begin position="1456"/>
        <end position="1476"/>
    </location>
</feature>
<dbReference type="OrthoDB" id="65569at2759"/>
<feature type="domain" description="MCM AAA-lid" evidence="11">
    <location>
        <begin position="212"/>
        <end position="281"/>
    </location>
</feature>
<keyword evidence="12" id="KW-1185">Reference proteome</keyword>
<dbReference type="Gene3D" id="3.40.50.300">
    <property type="entry name" value="P-loop containing nucleotide triphosphate hydrolases"/>
    <property type="match status" value="1"/>
</dbReference>
<keyword evidence="4" id="KW-0325">Glycoprotein</keyword>
<evidence type="ECO:0000313" key="13">
    <source>
        <dbReference type="RefSeq" id="XP_006748246.1"/>
    </source>
</evidence>
<feature type="chain" id="PRO_5015397026" evidence="10">
    <location>
        <begin position="20"/>
        <end position="1500"/>
    </location>
</feature>
<feature type="region of interest" description="Disordered" evidence="8">
    <location>
        <begin position="793"/>
        <end position="817"/>
    </location>
</feature>
<evidence type="ECO:0000259" key="11">
    <source>
        <dbReference type="Pfam" id="PF17855"/>
    </source>
</evidence>
<feature type="active site" description="Nucleophile" evidence="6">
    <location>
        <position position="1322"/>
    </location>
</feature>
<dbReference type="Proteomes" id="UP000245341">
    <property type="component" value="Unplaced"/>
</dbReference>
<keyword evidence="9" id="KW-1133">Transmembrane helix</keyword>